<protein>
    <submittedName>
        <fullName evidence="4">Chitin-inducible gibberellin-responsive protein 2</fullName>
    </submittedName>
</protein>
<dbReference type="AlphaFoldDB" id="A0AAW2Q2N9"/>
<dbReference type="InterPro" id="IPR005202">
    <property type="entry name" value="TF_GRAS"/>
</dbReference>
<evidence type="ECO:0000313" key="4">
    <source>
        <dbReference type="EMBL" id="KAL0362039.1"/>
    </source>
</evidence>
<comment type="caution">
    <text evidence="3">Lacks conserved residue(s) required for the propagation of feature annotation.</text>
</comment>
<reference evidence="4" key="1">
    <citation type="submission" date="2020-06" db="EMBL/GenBank/DDBJ databases">
        <authorList>
            <person name="Li T."/>
            <person name="Hu X."/>
            <person name="Zhang T."/>
            <person name="Song X."/>
            <person name="Zhang H."/>
            <person name="Dai N."/>
            <person name="Sheng W."/>
            <person name="Hou X."/>
            <person name="Wei L."/>
        </authorList>
    </citation>
    <scope>NUCLEOTIDE SEQUENCE</scope>
    <source>
        <strain evidence="4">KEN8</strain>
        <tissue evidence="4">Leaf</tissue>
    </source>
</reference>
<comment type="caution">
    <text evidence="4">The sequence shown here is derived from an EMBL/GenBank/DDBJ whole genome shotgun (WGS) entry which is preliminary data.</text>
</comment>
<keyword evidence="2" id="KW-0804">Transcription</keyword>
<evidence type="ECO:0000256" key="1">
    <source>
        <dbReference type="ARBA" id="ARBA00023015"/>
    </source>
</evidence>
<dbReference type="PROSITE" id="PS50985">
    <property type="entry name" value="GRAS"/>
    <property type="match status" value="1"/>
</dbReference>
<dbReference type="EMBL" id="JACGWM010000007">
    <property type="protein sequence ID" value="KAL0362039.1"/>
    <property type="molecule type" value="Genomic_DNA"/>
</dbReference>
<proteinExistence type="inferred from homology"/>
<evidence type="ECO:0000256" key="2">
    <source>
        <dbReference type="ARBA" id="ARBA00023163"/>
    </source>
</evidence>
<organism evidence="4">
    <name type="scientific">Sesamum calycinum</name>
    <dbReference type="NCBI Taxonomy" id="2727403"/>
    <lineage>
        <taxon>Eukaryota</taxon>
        <taxon>Viridiplantae</taxon>
        <taxon>Streptophyta</taxon>
        <taxon>Embryophyta</taxon>
        <taxon>Tracheophyta</taxon>
        <taxon>Spermatophyta</taxon>
        <taxon>Magnoliopsida</taxon>
        <taxon>eudicotyledons</taxon>
        <taxon>Gunneridae</taxon>
        <taxon>Pentapetalae</taxon>
        <taxon>asterids</taxon>
        <taxon>lamiids</taxon>
        <taxon>Lamiales</taxon>
        <taxon>Pedaliaceae</taxon>
        <taxon>Sesamum</taxon>
    </lineage>
</organism>
<sequence length="264" mass="29382">MVRQERLELMRAYQHHSRSGMPNTLCCWPVGKLENCSVQPCQPSNPHQMSYNNGSNGSNYPVHISQDPYCTLESSSLGVNYTARDSPSTVSFSANESSLSQQESMSHCMDLHHSPDTNYGSPITGPCVTEDVNEFKHKLKELETVMLGPDLDSHEYFDTLPSSIALAEIESWREMMVVVPKGDLKRVLIACAMAVSNGDLLTAQWLISELRQIVSVFGEPVQRLGAYMLEGLVARLNASGSSIYKSLKFQACEFRTSILYAYTL</sequence>
<keyword evidence="1" id="KW-0805">Transcription regulation</keyword>
<name>A0AAW2Q2N9_9LAMI</name>
<accession>A0AAW2Q2N9</accession>
<comment type="similarity">
    <text evidence="3">Belongs to the GRAS family.</text>
</comment>
<dbReference type="Pfam" id="PF03514">
    <property type="entry name" value="GRAS"/>
    <property type="match status" value="1"/>
</dbReference>
<reference evidence="4" key="2">
    <citation type="journal article" date="2024" name="Plant">
        <title>Genomic evolution and insights into agronomic trait innovations of Sesamum species.</title>
        <authorList>
            <person name="Miao H."/>
            <person name="Wang L."/>
            <person name="Qu L."/>
            <person name="Liu H."/>
            <person name="Sun Y."/>
            <person name="Le M."/>
            <person name="Wang Q."/>
            <person name="Wei S."/>
            <person name="Zheng Y."/>
            <person name="Lin W."/>
            <person name="Duan Y."/>
            <person name="Cao H."/>
            <person name="Xiong S."/>
            <person name="Wang X."/>
            <person name="Wei L."/>
            <person name="Li C."/>
            <person name="Ma Q."/>
            <person name="Ju M."/>
            <person name="Zhao R."/>
            <person name="Li G."/>
            <person name="Mu C."/>
            <person name="Tian Q."/>
            <person name="Mei H."/>
            <person name="Zhang T."/>
            <person name="Gao T."/>
            <person name="Zhang H."/>
        </authorList>
    </citation>
    <scope>NUCLEOTIDE SEQUENCE</scope>
    <source>
        <strain evidence="4">KEN8</strain>
    </source>
</reference>
<evidence type="ECO:0000256" key="3">
    <source>
        <dbReference type="PROSITE-ProRule" id="PRU01191"/>
    </source>
</evidence>
<gene>
    <name evidence="4" type="ORF">Scaly_1159100</name>
</gene>
<dbReference type="PANTHER" id="PTHR31636">
    <property type="entry name" value="OSJNBA0084A10.13 PROTEIN-RELATED"/>
    <property type="match status" value="1"/>
</dbReference>